<proteinExistence type="predicted"/>
<dbReference type="CDD" id="cd01949">
    <property type="entry name" value="GGDEF"/>
    <property type="match status" value="1"/>
</dbReference>
<dbReference type="Gene3D" id="3.30.70.270">
    <property type="match status" value="1"/>
</dbReference>
<dbReference type="PANTHER" id="PTHR44757">
    <property type="entry name" value="DIGUANYLATE CYCLASE DGCP"/>
    <property type="match status" value="1"/>
</dbReference>
<keyword evidence="6" id="KW-1185">Reference proteome</keyword>
<dbReference type="AlphaFoldDB" id="A0A640WIN0"/>
<dbReference type="SUPFAM" id="SSF55073">
    <property type="entry name" value="Nucleotide cyclase"/>
    <property type="match status" value="1"/>
</dbReference>
<comment type="caution">
    <text evidence="5">The sequence shown here is derived from an EMBL/GenBank/DDBJ whole genome shotgun (WGS) entry which is preliminary data.</text>
</comment>
<dbReference type="Proteomes" id="UP000466024">
    <property type="component" value="Unassembled WGS sequence"/>
</dbReference>
<feature type="domain" description="PAS" evidence="2">
    <location>
        <begin position="147"/>
        <end position="227"/>
    </location>
</feature>
<accession>A0A640WIN0</accession>
<evidence type="ECO:0000259" key="3">
    <source>
        <dbReference type="PROSITE" id="PS50113"/>
    </source>
</evidence>
<feature type="domain" description="GGDEF" evidence="4">
    <location>
        <begin position="310"/>
        <end position="439"/>
    </location>
</feature>
<organism evidence="5 6">
    <name type="scientific">Salinicola corii</name>
    <dbReference type="NCBI Taxonomy" id="2606937"/>
    <lineage>
        <taxon>Bacteria</taxon>
        <taxon>Pseudomonadati</taxon>
        <taxon>Pseudomonadota</taxon>
        <taxon>Gammaproteobacteria</taxon>
        <taxon>Oceanospirillales</taxon>
        <taxon>Halomonadaceae</taxon>
        <taxon>Salinicola</taxon>
    </lineage>
</organism>
<dbReference type="EMBL" id="VTPX01000001">
    <property type="protein sequence ID" value="KAA0020440.1"/>
    <property type="molecule type" value="Genomic_DNA"/>
</dbReference>
<dbReference type="PROSITE" id="PS50112">
    <property type="entry name" value="PAS"/>
    <property type="match status" value="1"/>
</dbReference>
<dbReference type="Pfam" id="PF00990">
    <property type="entry name" value="GGDEF"/>
    <property type="match status" value="1"/>
</dbReference>
<dbReference type="PROSITE" id="PS50113">
    <property type="entry name" value="PAC"/>
    <property type="match status" value="1"/>
</dbReference>
<sequence>MVASKKRLSRQTVESPSTPDGLDTLNIAALIYRLDSGVPLLVEANETAKRQLRLDGRFPMADPWQWLDAGRYPAVGRDHPALLSVASTTSRQWHSFHIRQYQQPLLAVKLKVSSLEATGDTETTRHVLIAIGEVAPDDAKPELLAQHQPQLRQVFDNLPMGVCMIDAGGYLRQVNRAFCKFFGYAESDLLNAHFRKLLPPKSRQAAEKRHAASFPNALNLRRSLEVQLHDGSTRTVILEDTISRDEQGNPQRIVFLVDITQRRDVERRLEEKNRRLEYLATRDDLTGLHNRRMGRELLERALERGKRLGDKVAVAMLDLDHFKAINDRYGHAVGDTVLKEFSHFVVGALRSSDTLIRWGGEEFLMILPGIDRLSAQTTVNRVLAQLRHRALSSLELRLSFSAGVGEHRHQTSKGLLEEVDLALYQAKSAGRGCVAIVPVPASRSGRCLNQAFSSL</sequence>
<dbReference type="Pfam" id="PF00989">
    <property type="entry name" value="PAS"/>
    <property type="match status" value="1"/>
</dbReference>
<feature type="domain" description="PAC" evidence="3">
    <location>
        <begin position="220"/>
        <end position="271"/>
    </location>
</feature>
<dbReference type="SMART" id="SM00267">
    <property type="entry name" value="GGDEF"/>
    <property type="match status" value="1"/>
</dbReference>
<name>A0A640WIN0_9GAMM</name>
<dbReference type="Gene3D" id="3.30.450.20">
    <property type="entry name" value="PAS domain"/>
    <property type="match status" value="1"/>
</dbReference>
<gene>
    <name evidence="5" type="ORF">F0A16_01165</name>
</gene>
<dbReference type="InterPro" id="IPR035965">
    <property type="entry name" value="PAS-like_dom_sf"/>
</dbReference>
<dbReference type="InterPro" id="IPR043128">
    <property type="entry name" value="Rev_trsase/Diguanyl_cyclase"/>
</dbReference>
<dbReference type="GO" id="GO:0006355">
    <property type="term" value="P:regulation of DNA-templated transcription"/>
    <property type="evidence" value="ECO:0007669"/>
    <property type="project" value="InterPro"/>
</dbReference>
<evidence type="ECO:0000259" key="4">
    <source>
        <dbReference type="PROSITE" id="PS50887"/>
    </source>
</evidence>
<dbReference type="FunFam" id="3.30.70.270:FF:000001">
    <property type="entry name" value="Diguanylate cyclase domain protein"/>
    <property type="match status" value="1"/>
</dbReference>
<dbReference type="InterPro" id="IPR000014">
    <property type="entry name" value="PAS"/>
</dbReference>
<dbReference type="InterPro" id="IPR000700">
    <property type="entry name" value="PAS-assoc_C"/>
</dbReference>
<dbReference type="SUPFAM" id="SSF55785">
    <property type="entry name" value="PYP-like sensor domain (PAS domain)"/>
    <property type="match status" value="1"/>
</dbReference>
<dbReference type="PROSITE" id="PS50887">
    <property type="entry name" value="GGDEF"/>
    <property type="match status" value="1"/>
</dbReference>
<dbReference type="CDD" id="cd00130">
    <property type="entry name" value="PAS"/>
    <property type="match status" value="1"/>
</dbReference>
<dbReference type="PANTHER" id="PTHR44757:SF2">
    <property type="entry name" value="BIOFILM ARCHITECTURE MAINTENANCE PROTEIN MBAA"/>
    <property type="match status" value="1"/>
</dbReference>
<evidence type="ECO:0000259" key="2">
    <source>
        <dbReference type="PROSITE" id="PS50112"/>
    </source>
</evidence>
<evidence type="ECO:0000313" key="6">
    <source>
        <dbReference type="Proteomes" id="UP000466024"/>
    </source>
</evidence>
<reference evidence="5 6" key="1">
    <citation type="submission" date="2019-08" db="EMBL/GenBank/DDBJ databases">
        <title>Bioinformatics analysis of the strain L3 and L5.</title>
        <authorList>
            <person name="Li X."/>
        </authorList>
    </citation>
    <scope>NUCLEOTIDE SEQUENCE [LARGE SCALE GENOMIC DNA]</scope>
    <source>
        <strain evidence="5 6">L3</strain>
    </source>
</reference>
<evidence type="ECO:0000256" key="1">
    <source>
        <dbReference type="ARBA" id="ARBA00001946"/>
    </source>
</evidence>
<evidence type="ECO:0000313" key="5">
    <source>
        <dbReference type="EMBL" id="KAA0020440.1"/>
    </source>
</evidence>
<dbReference type="SMART" id="SM00091">
    <property type="entry name" value="PAS"/>
    <property type="match status" value="1"/>
</dbReference>
<dbReference type="GO" id="GO:0003824">
    <property type="term" value="F:catalytic activity"/>
    <property type="evidence" value="ECO:0007669"/>
    <property type="project" value="UniProtKB-ARBA"/>
</dbReference>
<comment type="cofactor">
    <cofactor evidence="1">
        <name>Mg(2+)</name>
        <dbReference type="ChEBI" id="CHEBI:18420"/>
    </cofactor>
</comment>
<dbReference type="NCBIfam" id="TIGR00229">
    <property type="entry name" value="sensory_box"/>
    <property type="match status" value="1"/>
</dbReference>
<dbReference type="InterPro" id="IPR029787">
    <property type="entry name" value="Nucleotide_cyclase"/>
</dbReference>
<protein>
    <submittedName>
        <fullName evidence="5">Diguanylate cyclase</fullName>
    </submittedName>
</protein>
<dbReference type="InterPro" id="IPR013767">
    <property type="entry name" value="PAS_fold"/>
</dbReference>
<dbReference type="NCBIfam" id="TIGR00254">
    <property type="entry name" value="GGDEF"/>
    <property type="match status" value="1"/>
</dbReference>
<dbReference type="InterPro" id="IPR000160">
    <property type="entry name" value="GGDEF_dom"/>
</dbReference>
<dbReference type="InterPro" id="IPR052155">
    <property type="entry name" value="Biofilm_reg_signaling"/>
</dbReference>